<dbReference type="RefSeq" id="XP_017340782.1">
    <property type="nucleotide sequence ID" value="XM_017485293.3"/>
</dbReference>
<dbReference type="SUPFAM" id="SSF48726">
    <property type="entry name" value="Immunoglobulin"/>
    <property type="match status" value="2"/>
</dbReference>
<dbReference type="PANTHER" id="PTHR14334:SF3">
    <property type="entry name" value="TRANSMEMBRANE AND IMMUNOGLOBULIN DOMAIN CONTAINING 2"/>
    <property type="match status" value="1"/>
</dbReference>
<dbReference type="Gene3D" id="2.60.40.10">
    <property type="entry name" value="Immunoglobulins"/>
    <property type="match status" value="2"/>
</dbReference>
<protein>
    <submittedName>
        <fullName evidence="5">Roundabout homolog 2</fullName>
    </submittedName>
</protein>
<dbReference type="InterPro" id="IPR036179">
    <property type="entry name" value="Ig-like_dom_sf"/>
</dbReference>
<dbReference type="GO" id="GO:0050853">
    <property type="term" value="P:B cell receptor signaling pathway"/>
    <property type="evidence" value="ECO:0007669"/>
    <property type="project" value="TreeGrafter"/>
</dbReference>
<evidence type="ECO:0000313" key="4">
    <source>
        <dbReference type="Proteomes" id="UP000221080"/>
    </source>
</evidence>
<gene>
    <name evidence="5" type="primary">LOC108274856</name>
</gene>
<dbReference type="Pfam" id="PF07686">
    <property type="entry name" value="V-set"/>
    <property type="match status" value="2"/>
</dbReference>
<feature type="chain" id="PRO_5012858766" evidence="2">
    <location>
        <begin position="21"/>
        <end position="231"/>
    </location>
</feature>
<evidence type="ECO:0000256" key="1">
    <source>
        <dbReference type="ARBA" id="ARBA00023319"/>
    </source>
</evidence>
<proteinExistence type="predicted"/>
<dbReference type="Proteomes" id="UP000221080">
    <property type="component" value="Chromosome 14"/>
</dbReference>
<evidence type="ECO:0000256" key="2">
    <source>
        <dbReference type="SAM" id="SignalP"/>
    </source>
</evidence>
<dbReference type="GO" id="GO:0019815">
    <property type="term" value="C:B cell receptor complex"/>
    <property type="evidence" value="ECO:0007669"/>
    <property type="project" value="TreeGrafter"/>
</dbReference>
<keyword evidence="1" id="KW-0393">Immunoglobulin domain</keyword>
<dbReference type="InterPro" id="IPR007110">
    <property type="entry name" value="Ig-like_dom"/>
</dbReference>
<dbReference type="InterPro" id="IPR013106">
    <property type="entry name" value="Ig_V-set"/>
</dbReference>
<accession>A0A2D0SDI1</accession>
<evidence type="ECO:0000259" key="3">
    <source>
        <dbReference type="PROSITE" id="PS50835"/>
    </source>
</evidence>
<dbReference type="GO" id="GO:0009897">
    <property type="term" value="C:external side of plasma membrane"/>
    <property type="evidence" value="ECO:0007669"/>
    <property type="project" value="TreeGrafter"/>
</dbReference>
<dbReference type="OrthoDB" id="5985519at2759"/>
<keyword evidence="2" id="KW-0732">Signal</keyword>
<dbReference type="GeneID" id="108274856"/>
<dbReference type="InterPro" id="IPR003599">
    <property type="entry name" value="Ig_sub"/>
</dbReference>
<dbReference type="KEGG" id="ipu:108274856"/>
<evidence type="ECO:0000313" key="5">
    <source>
        <dbReference type="RefSeq" id="XP_017340782.1"/>
    </source>
</evidence>
<dbReference type="InterPro" id="IPR013783">
    <property type="entry name" value="Ig-like_fold"/>
</dbReference>
<feature type="signal peptide" evidence="2">
    <location>
        <begin position="1"/>
        <end position="20"/>
    </location>
</feature>
<dbReference type="SMART" id="SM00409">
    <property type="entry name" value="IG"/>
    <property type="match status" value="2"/>
</dbReference>
<dbReference type="AlphaFoldDB" id="A0A2D0SDI1"/>
<keyword evidence="4" id="KW-1185">Reference proteome</keyword>
<dbReference type="PANTHER" id="PTHR14334">
    <property type="entry name" value="B-CELL ANTIGEN RECEPTOR COMPLEX-ASSOCIATED PROTEIN"/>
    <property type="match status" value="1"/>
</dbReference>
<organism evidence="4 5">
    <name type="scientific">Ictalurus punctatus</name>
    <name type="common">Channel catfish</name>
    <name type="synonym">Silurus punctatus</name>
    <dbReference type="NCBI Taxonomy" id="7998"/>
    <lineage>
        <taxon>Eukaryota</taxon>
        <taxon>Metazoa</taxon>
        <taxon>Chordata</taxon>
        <taxon>Craniata</taxon>
        <taxon>Vertebrata</taxon>
        <taxon>Euteleostomi</taxon>
        <taxon>Actinopterygii</taxon>
        <taxon>Neopterygii</taxon>
        <taxon>Teleostei</taxon>
        <taxon>Ostariophysi</taxon>
        <taxon>Siluriformes</taxon>
        <taxon>Ictaluridae</taxon>
        <taxon>Ictalurus</taxon>
    </lineage>
</organism>
<reference evidence="4" key="1">
    <citation type="journal article" date="2016" name="Nat. Commun.">
        <title>The channel catfish genome sequence provides insights into the evolution of scale formation in teleosts.</title>
        <authorList>
            <person name="Liu Z."/>
            <person name="Liu S."/>
            <person name="Yao J."/>
            <person name="Bao L."/>
            <person name="Zhang J."/>
            <person name="Li Y."/>
            <person name="Jiang C."/>
            <person name="Sun L."/>
            <person name="Wang R."/>
            <person name="Zhang Y."/>
            <person name="Zhou T."/>
            <person name="Zeng Q."/>
            <person name="Fu Q."/>
            <person name="Gao S."/>
            <person name="Li N."/>
            <person name="Koren S."/>
            <person name="Jiang Y."/>
            <person name="Zimin A."/>
            <person name="Xu P."/>
            <person name="Phillippy A.M."/>
            <person name="Geng X."/>
            <person name="Song L."/>
            <person name="Sun F."/>
            <person name="Li C."/>
            <person name="Wang X."/>
            <person name="Chen A."/>
            <person name="Jin Y."/>
            <person name="Yuan Z."/>
            <person name="Yang Y."/>
            <person name="Tan S."/>
            <person name="Peatman E."/>
            <person name="Lu J."/>
            <person name="Qin Z."/>
            <person name="Dunham R."/>
            <person name="Li Z."/>
            <person name="Sonstegard T."/>
            <person name="Feng J."/>
            <person name="Danzmann R.G."/>
            <person name="Schroeder S."/>
            <person name="Scheffler B."/>
            <person name="Duke M.V."/>
            <person name="Ballard L."/>
            <person name="Kucuktas H."/>
            <person name="Kaltenboeck L."/>
            <person name="Liu H."/>
            <person name="Armbruster J."/>
            <person name="Xie Y."/>
            <person name="Kirby M.L."/>
            <person name="Tian Y."/>
            <person name="Flanagan M.E."/>
            <person name="Mu W."/>
            <person name="Waldbieser G.C."/>
        </authorList>
    </citation>
    <scope>NUCLEOTIDE SEQUENCE [LARGE SCALE GENOMIC DNA]</scope>
    <source>
        <strain evidence="4">SDA103</strain>
    </source>
</reference>
<sequence length="231" mass="25420">MKLCMFLSLLLGQCMLSAQSALFDQRITEGSNVTIHCENEGRVTWSKRADGKREIILKAPSEEDPVQSKPGPEPRYSLLNNLSLVIKEAWVSDSGIYFCNVTPVVNLTVTALNALFDQRITEGSNVTIQCENEGRVTWSKRVDGKREIILKAPSEEEPVQSKPGPEPRYSLLTNLSLVIKEAWVSDSGIYFCNVTPVVNLTVTALNGGVSGVEQVLFVSLAALFLFLTTIV</sequence>
<dbReference type="GO" id="GO:0030183">
    <property type="term" value="P:B cell differentiation"/>
    <property type="evidence" value="ECO:0007669"/>
    <property type="project" value="TreeGrafter"/>
</dbReference>
<reference evidence="5" key="2">
    <citation type="submission" date="2025-08" db="UniProtKB">
        <authorList>
            <consortium name="RefSeq"/>
        </authorList>
    </citation>
    <scope>IDENTIFICATION</scope>
    <source>
        <tissue evidence="5">Blood</tissue>
    </source>
</reference>
<dbReference type="InterPro" id="IPR003598">
    <property type="entry name" value="Ig_sub2"/>
</dbReference>
<dbReference type="SMART" id="SM00408">
    <property type="entry name" value="IGc2"/>
    <property type="match status" value="2"/>
</dbReference>
<dbReference type="PROSITE" id="PS50835">
    <property type="entry name" value="IG_LIKE"/>
    <property type="match status" value="1"/>
</dbReference>
<name>A0A2D0SDI1_ICTPU</name>
<feature type="domain" description="Ig-like" evidence="3">
    <location>
        <begin position="103"/>
        <end position="203"/>
    </location>
</feature>